<comment type="subcellular location">
    <subcellularLocation>
        <location evidence="2">Mitochondrion inner membrane</location>
        <topology evidence="2">Multi-pass membrane protein</topology>
    </subcellularLocation>
</comment>
<evidence type="ECO:0000313" key="22">
    <source>
        <dbReference type="EMBL" id="AQT38571.1"/>
    </source>
</evidence>
<evidence type="ECO:0000256" key="1">
    <source>
        <dbReference type="ARBA" id="ARBA00002566"/>
    </source>
</evidence>
<feature type="binding site" description="axial binding residue" evidence="18">
    <location>
        <position position="87"/>
    </location>
    <ligand>
        <name>heme b</name>
        <dbReference type="ChEBI" id="CHEBI:60344"/>
        <label>b562</label>
    </ligand>
    <ligandPart>
        <name>Fe</name>
        <dbReference type="ChEBI" id="CHEBI:18248"/>
    </ligandPart>
</feature>
<keyword evidence="13" id="KW-0830">Ubiquinone</keyword>
<gene>
    <name evidence="22" type="primary">cytb</name>
</gene>
<feature type="transmembrane region" description="Helical" evidence="19">
    <location>
        <begin position="322"/>
        <end position="341"/>
    </location>
</feature>
<evidence type="ECO:0000259" key="20">
    <source>
        <dbReference type="PROSITE" id="PS51002"/>
    </source>
</evidence>
<dbReference type="InterPro" id="IPR048260">
    <property type="entry name" value="Cytochrome_b_C_euk/bac"/>
</dbReference>
<dbReference type="InterPro" id="IPR048259">
    <property type="entry name" value="Cytochrome_b_N_euk/bac"/>
</dbReference>
<dbReference type="InterPro" id="IPR016174">
    <property type="entry name" value="Di-haem_cyt_TM"/>
</dbReference>
<dbReference type="GO" id="GO:0045275">
    <property type="term" value="C:respiratory chain complex III"/>
    <property type="evidence" value="ECO:0007669"/>
    <property type="project" value="InterPro"/>
</dbReference>
<feature type="transmembrane region" description="Helical" evidence="19">
    <location>
        <begin position="234"/>
        <end position="254"/>
    </location>
</feature>
<dbReference type="GO" id="GO:0016491">
    <property type="term" value="F:oxidoreductase activity"/>
    <property type="evidence" value="ECO:0007669"/>
    <property type="project" value="UniProtKB-UniRule"/>
</dbReference>
<comment type="similarity">
    <text evidence="16 19">Belongs to the cytochrome b family.</text>
</comment>
<dbReference type="PROSITE" id="PS51003">
    <property type="entry name" value="CYTB_CTER"/>
    <property type="match status" value="1"/>
</dbReference>
<dbReference type="PROSITE" id="PS51002">
    <property type="entry name" value="CYTB_NTER"/>
    <property type="match status" value="1"/>
</dbReference>
<evidence type="ECO:0000256" key="17">
    <source>
        <dbReference type="PIRSR" id="PIRSR038885-1"/>
    </source>
</evidence>
<evidence type="ECO:0000256" key="2">
    <source>
        <dbReference type="ARBA" id="ARBA00004448"/>
    </source>
</evidence>
<feature type="transmembrane region" description="Helical" evidence="19">
    <location>
        <begin position="144"/>
        <end position="170"/>
    </location>
</feature>
<accession>A0A1X9JQE2</accession>
<dbReference type="InterPro" id="IPR030689">
    <property type="entry name" value="Cytochrome_b"/>
</dbReference>
<feature type="binding site" description="axial binding residue" evidence="18">
    <location>
        <position position="186"/>
    </location>
    <ligand>
        <name>heme b</name>
        <dbReference type="ChEBI" id="CHEBI:60344"/>
        <label>b562</label>
    </ligand>
    <ligandPart>
        <name>Fe</name>
        <dbReference type="ChEBI" id="CHEBI:18248"/>
    </ligandPart>
</feature>
<dbReference type="CDD" id="cd00284">
    <property type="entry name" value="Cytochrome_b_N"/>
    <property type="match status" value="1"/>
</dbReference>
<evidence type="ECO:0000256" key="8">
    <source>
        <dbReference type="ARBA" id="ARBA00022723"/>
    </source>
</evidence>
<protein>
    <recommendedName>
        <fullName evidence="3 19">Cytochrome b</fullName>
    </recommendedName>
</protein>
<keyword evidence="8 18" id="KW-0479">Metal-binding</keyword>
<feature type="binding site" evidence="17">
    <location>
        <position position="205"/>
    </location>
    <ligand>
        <name>a ubiquinone</name>
        <dbReference type="ChEBI" id="CHEBI:16389"/>
    </ligand>
</feature>
<dbReference type="InterPro" id="IPR027387">
    <property type="entry name" value="Cytb/b6-like_sf"/>
</dbReference>
<comment type="function">
    <text evidence="1 19">Component of the ubiquinol-cytochrome c reductase complex (complex III or cytochrome b-c1 complex) that is part of the mitochondrial respiratory chain. The b-c1 complex mediates electron transfer from ubiquinol to cytochrome c. Contributes to the generation of a proton gradient across the mitochondrial membrane that is then used for ATP synthesis.</text>
</comment>
<feature type="transmembrane region" description="Helical" evidence="19">
    <location>
        <begin position="291"/>
        <end position="310"/>
    </location>
</feature>
<evidence type="ECO:0000256" key="4">
    <source>
        <dbReference type="ARBA" id="ARBA00022448"/>
    </source>
</evidence>
<feature type="transmembrane region" description="Helical" evidence="19">
    <location>
        <begin position="79"/>
        <end position="99"/>
    </location>
</feature>
<keyword evidence="10 19" id="KW-0249">Electron transport</keyword>
<dbReference type="GO" id="GO:0005743">
    <property type="term" value="C:mitochondrial inner membrane"/>
    <property type="evidence" value="ECO:0007669"/>
    <property type="project" value="UniProtKB-SubCell"/>
</dbReference>
<feature type="transmembrane region" description="Helical" evidence="19">
    <location>
        <begin position="361"/>
        <end position="381"/>
    </location>
</feature>
<evidence type="ECO:0000256" key="19">
    <source>
        <dbReference type="RuleBase" id="RU362117"/>
    </source>
</evidence>
<evidence type="ECO:0000256" key="3">
    <source>
        <dbReference type="ARBA" id="ARBA00013531"/>
    </source>
</evidence>
<keyword evidence="7 19" id="KW-0812">Transmembrane</keyword>
<keyword evidence="9" id="KW-0999">Mitochondrion inner membrane</keyword>
<dbReference type="Gene3D" id="1.20.810.10">
    <property type="entry name" value="Cytochrome Bc1 Complex, Chain C"/>
    <property type="match status" value="1"/>
</dbReference>
<dbReference type="InterPro" id="IPR005798">
    <property type="entry name" value="Cyt_b/b6_C"/>
</dbReference>
<feature type="binding site" description="axial binding residue" evidence="18">
    <location>
        <position position="200"/>
    </location>
    <ligand>
        <name>heme b</name>
        <dbReference type="ChEBI" id="CHEBI:60344"/>
        <label>b566</label>
    </ligand>
    <ligandPart>
        <name>Fe</name>
        <dbReference type="ChEBI" id="CHEBI:18248"/>
    </ligandPart>
</feature>
<dbReference type="CDD" id="cd00290">
    <property type="entry name" value="cytochrome_b_C"/>
    <property type="match status" value="1"/>
</dbReference>
<evidence type="ECO:0000256" key="12">
    <source>
        <dbReference type="ARBA" id="ARBA00023004"/>
    </source>
</evidence>
<dbReference type="GO" id="GO:0046872">
    <property type="term" value="F:metal ion binding"/>
    <property type="evidence" value="ECO:0007669"/>
    <property type="project" value="UniProtKB-UniRule"/>
</dbReference>
<evidence type="ECO:0000256" key="13">
    <source>
        <dbReference type="ARBA" id="ARBA00023075"/>
    </source>
</evidence>
<evidence type="ECO:0000256" key="10">
    <source>
        <dbReference type="ARBA" id="ARBA00022982"/>
    </source>
</evidence>
<name>A0A1X9JQE2_CUMMO</name>
<keyword evidence="15 19" id="KW-0472">Membrane</keyword>
<keyword evidence="4 19" id="KW-0813">Transport</keyword>
<comment type="cofactor">
    <cofactor evidence="19">
        <name>heme b</name>
        <dbReference type="ChEBI" id="CHEBI:60344"/>
    </cofactor>
    <text evidence="19">Binds 2 heme groups non-covalently.</text>
</comment>
<feature type="transmembrane region" description="Helical" evidence="19">
    <location>
        <begin position="40"/>
        <end position="59"/>
    </location>
</feature>
<evidence type="ECO:0000256" key="16">
    <source>
        <dbReference type="ARBA" id="ARBA00061233"/>
    </source>
</evidence>
<evidence type="ECO:0000256" key="11">
    <source>
        <dbReference type="ARBA" id="ARBA00022989"/>
    </source>
</evidence>
<dbReference type="GO" id="GO:0008121">
    <property type="term" value="F:quinol-cytochrome-c reductase activity"/>
    <property type="evidence" value="ECO:0007669"/>
    <property type="project" value="InterPro"/>
</dbReference>
<feature type="binding site" description="axial binding residue" evidence="18">
    <location>
        <position position="101"/>
    </location>
    <ligand>
        <name>heme b</name>
        <dbReference type="ChEBI" id="CHEBI:60344"/>
        <label>b566</label>
    </ligand>
    <ligandPart>
        <name>Fe</name>
        <dbReference type="ChEBI" id="CHEBI:18248"/>
    </ligandPart>
</feature>
<keyword evidence="11 19" id="KW-1133">Transmembrane helix</keyword>
<feature type="domain" description="Cytochrome b/b6 C-terminal region profile" evidence="21">
    <location>
        <begin position="214"/>
        <end position="384"/>
    </location>
</feature>
<reference evidence="22" key="1">
    <citation type="journal article" date="2017" name="Sci. Rep.">
        <title>Evolution of sex-dependent mtDNA transmission in freshwater mussels (Bivalvia: Unionida).</title>
        <authorList>
            <person name="Guerra D."/>
            <person name="Plazzi F."/>
            <person name="Stewart D.T."/>
            <person name="Bogan A.E."/>
            <person name="Hoeh W.R."/>
            <person name="Breton S."/>
        </authorList>
    </citation>
    <scope>NUCLEOTIDE SEQUENCE</scope>
    <source>
        <strain evidence="22">H1526g</strain>
        <tissue evidence="22">Gonad</tissue>
    </source>
</reference>
<evidence type="ECO:0000256" key="18">
    <source>
        <dbReference type="PIRSR" id="PIRSR038885-2"/>
    </source>
</evidence>
<dbReference type="AlphaFoldDB" id="A0A1X9JQE2"/>
<dbReference type="GO" id="GO:0006122">
    <property type="term" value="P:mitochondrial electron transport, ubiquinol to cytochrome c"/>
    <property type="evidence" value="ECO:0007669"/>
    <property type="project" value="TreeGrafter"/>
</dbReference>
<keyword evidence="5 18" id="KW-0349">Heme</keyword>
<evidence type="ECO:0000256" key="6">
    <source>
        <dbReference type="ARBA" id="ARBA00022660"/>
    </source>
</evidence>
<feature type="transmembrane region" description="Helical" evidence="19">
    <location>
        <begin position="119"/>
        <end position="138"/>
    </location>
</feature>
<keyword evidence="12 18" id="KW-0408">Iron</keyword>
<keyword evidence="14 19" id="KW-0496">Mitochondrion</keyword>
<dbReference type="PIRSF" id="PIRSF038885">
    <property type="entry name" value="COB"/>
    <property type="match status" value="1"/>
</dbReference>
<dbReference type="Pfam" id="PF00032">
    <property type="entry name" value="Cytochrom_B_C"/>
    <property type="match status" value="1"/>
</dbReference>
<dbReference type="PANTHER" id="PTHR19271">
    <property type="entry name" value="CYTOCHROME B"/>
    <property type="match status" value="1"/>
</dbReference>
<dbReference type="SUPFAM" id="SSF81648">
    <property type="entry name" value="a domain/subunit of cytochrome bc1 complex (Ubiquinol-cytochrome c reductase)"/>
    <property type="match status" value="1"/>
</dbReference>
<dbReference type="PANTHER" id="PTHR19271:SF16">
    <property type="entry name" value="CYTOCHROME B"/>
    <property type="match status" value="1"/>
</dbReference>
<evidence type="ECO:0000256" key="5">
    <source>
        <dbReference type="ARBA" id="ARBA00022617"/>
    </source>
</evidence>
<evidence type="ECO:0000256" key="7">
    <source>
        <dbReference type="ARBA" id="ARBA00022692"/>
    </source>
</evidence>
<keyword evidence="6 19" id="KW-0679">Respiratory chain</keyword>
<comment type="cofactor">
    <cofactor evidence="18">
        <name>heme</name>
        <dbReference type="ChEBI" id="CHEBI:30413"/>
    </cofactor>
    <text evidence="18">Binds 2 heme groups non-covalently.</text>
</comment>
<dbReference type="InterPro" id="IPR005797">
    <property type="entry name" value="Cyt_b/b6_N"/>
</dbReference>
<feature type="domain" description="Cytochrome b/b6 N-terminal region profile" evidence="20">
    <location>
        <begin position="4"/>
        <end position="213"/>
    </location>
</feature>
<geneLocation type="mitochondrion" evidence="22"/>
<sequence length="390" mass="44600">MFWMKSPARKRHPVMKIINMSVYDLPTPVNLSMWWNFGSMLGMCLMVQIITGLFLAMHYTPCVELAFHSISHISRDVNYGWLLRTLHANGASFFFICIYNHIGRGIYYGSYLAKQTWTVGVILLLMTLMTAFLGYVLPWGQMSFWGATVITNLLSAIPIMGQSLVYWLWGGFAVSNATLKRFFILHFTFPFVILAMTLIHLLFLHEIGSNNPLSLQTKTSLIPFHPYFTLKDTMGFLILAFTLMTVSMFFPTTLTDPENFIPANPMMTPIHIQPEWYFLFAYAILRSIPNKLGGVLALAMAILILIPLPMMHQSKMQASTFYPLNQSLFWSLTTTFLLLSWIGKSPVEPPFILLGQMMTAIYFYLILILPMMGSIWDLIIFKPSLQQTSK</sequence>
<evidence type="ECO:0000256" key="9">
    <source>
        <dbReference type="ARBA" id="ARBA00022792"/>
    </source>
</evidence>
<dbReference type="InterPro" id="IPR036150">
    <property type="entry name" value="Cyt_b/b6_C_sf"/>
</dbReference>
<feature type="transmembrane region" description="Helical" evidence="19">
    <location>
        <begin position="182"/>
        <end position="203"/>
    </location>
</feature>
<evidence type="ECO:0000256" key="15">
    <source>
        <dbReference type="ARBA" id="ARBA00023136"/>
    </source>
</evidence>
<organism evidence="22">
    <name type="scientific">Cumberlandia monodonta</name>
    <name type="common">Spectacle case pearly mussel</name>
    <name type="synonym">Margaritifera monodonta</name>
    <dbReference type="NCBI Taxonomy" id="52365"/>
    <lineage>
        <taxon>Eukaryota</taxon>
        <taxon>Metazoa</taxon>
        <taxon>Spiralia</taxon>
        <taxon>Lophotrochozoa</taxon>
        <taxon>Mollusca</taxon>
        <taxon>Bivalvia</taxon>
        <taxon>Autobranchia</taxon>
        <taxon>Heteroconchia</taxon>
        <taxon>Palaeoheterodonta</taxon>
        <taxon>Unionida</taxon>
        <taxon>Unionoidea</taxon>
        <taxon>Margaritiferidae</taxon>
        <taxon>Cumberlandia</taxon>
    </lineage>
</organism>
<evidence type="ECO:0000256" key="14">
    <source>
        <dbReference type="ARBA" id="ARBA00023128"/>
    </source>
</evidence>
<proteinExistence type="inferred from homology"/>
<dbReference type="EMBL" id="KU873124">
    <property type="protein sequence ID" value="AQT38571.1"/>
    <property type="molecule type" value="Genomic_DNA"/>
</dbReference>
<dbReference type="FunFam" id="1.20.810.10:FF:000002">
    <property type="entry name" value="Cytochrome b"/>
    <property type="match status" value="1"/>
</dbReference>
<dbReference type="Pfam" id="PF00033">
    <property type="entry name" value="Cytochrome_B"/>
    <property type="match status" value="1"/>
</dbReference>
<evidence type="ECO:0000259" key="21">
    <source>
        <dbReference type="PROSITE" id="PS51003"/>
    </source>
</evidence>
<dbReference type="SUPFAM" id="SSF81342">
    <property type="entry name" value="Transmembrane di-heme cytochromes"/>
    <property type="match status" value="1"/>
</dbReference>